<dbReference type="Proteomes" id="UP001499974">
    <property type="component" value="Unassembled WGS sequence"/>
</dbReference>
<dbReference type="InterPro" id="IPR038765">
    <property type="entry name" value="Papain-like_cys_pep_sf"/>
</dbReference>
<dbReference type="InterPro" id="IPR007921">
    <property type="entry name" value="CHAP_dom"/>
</dbReference>
<dbReference type="Gene3D" id="3.90.1720.10">
    <property type="entry name" value="endopeptidase domain like (from Nostoc punctiforme)"/>
    <property type="match status" value="1"/>
</dbReference>
<dbReference type="PROSITE" id="PS51257">
    <property type="entry name" value="PROKAR_LIPOPROTEIN"/>
    <property type="match status" value="1"/>
</dbReference>
<evidence type="ECO:0000256" key="1">
    <source>
        <dbReference type="SAM" id="MobiDB-lite"/>
    </source>
</evidence>
<reference evidence="5" key="1">
    <citation type="journal article" date="2019" name="Int. J. Syst. Evol. Microbiol.">
        <title>The Global Catalogue of Microorganisms (GCM) 10K type strain sequencing project: providing services to taxonomists for standard genome sequencing and annotation.</title>
        <authorList>
            <consortium name="The Broad Institute Genomics Platform"/>
            <consortium name="The Broad Institute Genome Sequencing Center for Infectious Disease"/>
            <person name="Wu L."/>
            <person name="Ma J."/>
        </authorList>
    </citation>
    <scope>NUCLEOTIDE SEQUENCE [LARGE SCALE GENOMIC DNA]</scope>
    <source>
        <strain evidence="5">JCM 18531</strain>
    </source>
</reference>
<dbReference type="SUPFAM" id="SSF54001">
    <property type="entry name" value="Cysteine proteinases"/>
    <property type="match status" value="1"/>
</dbReference>
<organism evidence="4 5">
    <name type="scientific">Nocardioides conyzicola</name>
    <dbReference type="NCBI Taxonomy" id="1651781"/>
    <lineage>
        <taxon>Bacteria</taxon>
        <taxon>Bacillati</taxon>
        <taxon>Actinomycetota</taxon>
        <taxon>Actinomycetes</taxon>
        <taxon>Propionibacteriales</taxon>
        <taxon>Nocardioidaceae</taxon>
        <taxon>Nocardioides</taxon>
    </lineage>
</organism>
<feature type="domain" description="Peptidase C51" evidence="3">
    <location>
        <begin position="88"/>
        <end position="215"/>
    </location>
</feature>
<evidence type="ECO:0000259" key="3">
    <source>
        <dbReference type="PROSITE" id="PS50911"/>
    </source>
</evidence>
<feature type="chain" id="PRO_5047201862" description="Peptidase C51 domain-containing protein" evidence="2">
    <location>
        <begin position="34"/>
        <end position="579"/>
    </location>
</feature>
<protein>
    <recommendedName>
        <fullName evidence="3">Peptidase C51 domain-containing protein</fullName>
    </recommendedName>
</protein>
<dbReference type="RefSeq" id="WP_345523388.1">
    <property type="nucleotide sequence ID" value="NZ_BAABKM010000004.1"/>
</dbReference>
<keyword evidence="2" id="KW-0732">Signal</keyword>
<evidence type="ECO:0000313" key="4">
    <source>
        <dbReference type="EMBL" id="GAA4716476.1"/>
    </source>
</evidence>
<evidence type="ECO:0000313" key="5">
    <source>
        <dbReference type="Proteomes" id="UP001499974"/>
    </source>
</evidence>
<sequence>MSLRSSLRAPLTSAVAAALVGGLLACVPTAAGATDAPDRHPTSTSSTDAKAAMVAREQRRAKADGLTRSRAVFARSSYLCIGYKACADAGMGSAGYASANDKMYWRMYAGHNCTNYAAYRMVKSGLPNQRPWSGGGNATYWGTSVPDLTNRTPAVGAVAWWKANTGPAGSAGHVAYVERVVSSEEIVISQDSWGGDFSWAVVTKASGNWPSGFVHFNDLKLVNKAAPVVSGIAKVGAKLTATKGTWNPTDAKVTYQWLANGAVITGATKSSLALDQTRLGKTIRVRTTATKLGYPTKTAVSAATPAVLPGVITSTRAPALSGTAKVEKTLSLDEGAWNVAPDSTTVQWYADGQPIAGAVGATLKLTPELAGRVITVTVTAARAGYDPITVTTAATAPVALGTIRTQRQPAVSGVTRPGQTLTVDPGAYHPADSVVAIQWLRDGQPVLNATGPTYQLTALDLGGRISSSITISRAGYQTTTLTTPTTTRVRVTPRIKIERFRLKHAVRLKITVSAALVPSLDGSIVVRVQGGFHQTLTLHHGVARVRVSDLPKGKRALRVVYYGSTTVERATKLSALRMP</sequence>
<feature type="region of interest" description="Disordered" evidence="1">
    <location>
        <begin position="32"/>
        <end position="53"/>
    </location>
</feature>
<keyword evidence="5" id="KW-1185">Reference proteome</keyword>
<dbReference type="EMBL" id="BAABKM010000004">
    <property type="protein sequence ID" value="GAA4716476.1"/>
    <property type="molecule type" value="Genomic_DNA"/>
</dbReference>
<comment type="caution">
    <text evidence="4">The sequence shown here is derived from an EMBL/GenBank/DDBJ whole genome shotgun (WGS) entry which is preliminary data.</text>
</comment>
<gene>
    <name evidence="4" type="ORF">GCM10023349_40310</name>
</gene>
<feature type="signal peptide" evidence="2">
    <location>
        <begin position="1"/>
        <end position="33"/>
    </location>
</feature>
<dbReference type="Pfam" id="PF05257">
    <property type="entry name" value="CHAP"/>
    <property type="match status" value="1"/>
</dbReference>
<accession>A0ABP8XXW5</accession>
<dbReference type="PROSITE" id="PS50911">
    <property type="entry name" value="CHAP"/>
    <property type="match status" value="1"/>
</dbReference>
<name>A0ABP8XXW5_9ACTN</name>
<evidence type="ECO:0000256" key="2">
    <source>
        <dbReference type="SAM" id="SignalP"/>
    </source>
</evidence>
<dbReference type="Gene3D" id="2.60.40.2700">
    <property type="match status" value="3"/>
</dbReference>
<proteinExistence type="predicted"/>